<feature type="transmembrane region" description="Helical" evidence="15">
    <location>
        <begin position="471"/>
        <end position="489"/>
    </location>
</feature>
<dbReference type="InterPro" id="IPR006121">
    <property type="entry name" value="HMA_dom"/>
</dbReference>
<dbReference type="Pfam" id="PF00403">
    <property type="entry name" value="HMA"/>
    <property type="match status" value="1"/>
</dbReference>
<feature type="signal peptide" evidence="16">
    <location>
        <begin position="1"/>
        <end position="23"/>
    </location>
</feature>
<evidence type="ECO:0000313" key="19">
    <source>
        <dbReference type="Proteomes" id="UP000292120"/>
    </source>
</evidence>
<dbReference type="EMBL" id="SIXI01000006">
    <property type="protein sequence ID" value="TBO28700.1"/>
    <property type="molecule type" value="Genomic_DNA"/>
</dbReference>
<keyword evidence="14 15" id="KW-0472">Membrane</keyword>
<dbReference type="PRINTS" id="PR00119">
    <property type="entry name" value="CATATPASE"/>
</dbReference>
<evidence type="ECO:0000256" key="13">
    <source>
        <dbReference type="ARBA" id="ARBA00023065"/>
    </source>
</evidence>
<keyword evidence="13" id="KW-0406">Ion transport</keyword>
<gene>
    <name evidence="18" type="ORF">EYS42_13865</name>
</gene>
<dbReference type="InterPro" id="IPR001757">
    <property type="entry name" value="P_typ_ATPase"/>
</dbReference>
<dbReference type="InterPro" id="IPR008250">
    <property type="entry name" value="ATPase_P-typ_transduc_dom_A_sf"/>
</dbReference>
<evidence type="ECO:0000259" key="17">
    <source>
        <dbReference type="PROSITE" id="PS50846"/>
    </source>
</evidence>
<evidence type="ECO:0000256" key="6">
    <source>
        <dbReference type="ARBA" id="ARBA00022692"/>
    </source>
</evidence>
<dbReference type="InterPro" id="IPR023214">
    <property type="entry name" value="HAD_sf"/>
</dbReference>
<reference evidence="18 19" key="1">
    <citation type="submission" date="2019-02" db="EMBL/GenBank/DDBJ databases">
        <title>Aquabacterium sp. strain KMB7.</title>
        <authorList>
            <person name="Chen W.-M."/>
        </authorList>
    </citation>
    <scope>NUCLEOTIDE SEQUENCE [LARGE SCALE GENOMIC DNA]</scope>
    <source>
        <strain evidence="18 19">KMB7</strain>
    </source>
</reference>
<evidence type="ECO:0000256" key="2">
    <source>
        <dbReference type="ARBA" id="ARBA00006024"/>
    </source>
</evidence>
<keyword evidence="19" id="KW-1185">Reference proteome</keyword>
<dbReference type="PROSITE" id="PS01229">
    <property type="entry name" value="COF_2"/>
    <property type="match status" value="1"/>
</dbReference>
<dbReference type="NCBIfam" id="TIGR01525">
    <property type="entry name" value="ATPase-IB_hvy"/>
    <property type="match status" value="1"/>
</dbReference>
<evidence type="ECO:0000256" key="1">
    <source>
        <dbReference type="ARBA" id="ARBA00004651"/>
    </source>
</evidence>
<dbReference type="PROSITE" id="PS00154">
    <property type="entry name" value="ATPASE_E1_E2"/>
    <property type="match status" value="1"/>
</dbReference>
<dbReference type="InterPro" id="IPR023298">
    <property type="entry name" value="ATPase_P-typ_TM_dom_sf"/>
</dbReference>
<feature type="transmembrane region" description="Helical" evidence="15">
    <location>
        <begin position="495"/>
        <end position="525"/>
    </location>
</feature>
<accession>A0A4Q9GWA0</accession>
<dbReference type="Proteomes" id="UP000292120">
    <property type="component" value="Unassembled WGS sequence"/>
</dbReference>
<keyword evidence="3" id="KW-0813">Transport</keyword>
<dbReference type="Gene3D" id="3.30.70.100">
    <property type="match status" value="1"/>
</dbReference>
<dbReference type="GO" id="GO:0016887">
    <property type="term" value="F:ATP hydrolysis activity"/>
    <property type="evidence" value="ECO:0007669"/>
    <property type="project" value="InterPro"/>
</dbReference>
<dbReference type="PROSITE" id="PS50846">
    <property type="entry name" value="HMA_2"/>
    <property type="match status" value="1"/>
</dbReference>
<dbReference type="InterPro" id="IPR023299">
    <property type="entry name" value="ATPase_P-typ_cyto_dom_N"/>
</dbReference>
<feature type="transmembrane region" description="Helical" evidence="15">
    <location>
        <begin position="304"/>
        <end position="322"/>
    </location>
</feature>
<evidence type="ECO:0000313" key="18">
    <source>
        <dbReference type="EMBL" id="TBO28700.1"/>
    </source>
</evidence>
<dbReference type="GO" id="GO:0005524">
    <property type="term" value="F:ATP binding"/>
    <property type="evidence" value="ECO:0007669"/>
    <property type="project" value="UniProtKB-UniRule"/>
</dbReference>
<evidence type="ECO:0000256" key="4">
    <source>
        <dbReference type="ARBA" id="ARBA00022475"/>
    </source>
</evidence>
<dbReference type="Gene3D" id="1.20.1110.10">
    <property type="entry name" value="Calcium-transporting ATPase, transmembrane domain"/>
    <property type="match status" value="1"/>
</dbReference>
<organism evidence="18 19">
    <name type="scientific">Aquabacterium lacunae</name>
    <dbReference type="NCBI Taxonomy" id="2528630"/>
    <lineage>
        <taxon>Bacteria</taxon>
        <taxon>Pseudomonadati</taxon>
        <taxon>Pseudomonadota</taxon>
        <taxon>Betaproteobacteria</taxon>
        <taxon>Burkholderiales</taxon>
        <taxon>Aquabacterium</taxon>
    </lineage>
</organism>
<keyword evidence="5" id="KW-0597">Phosphoprotein</keyword>
<dbReference type="InterPro" id="IPR036163">
    <property type="entry name" value="HMA_dom_sf"/>
</dbReference>
<keyword evidence="10" id="KW-0460">Magnesium</keyword>
<dbReference type="GO" id="GO:0005886">
    <property type="term" value="C:plasma membrane"/>
    <property type="evidence" value="ECO:0007669"/>
    <property type="project" value="UniProtKB-SubCell"/>
</dbReference>
<keyword evidence="7 15" id="KW-0479">Metal-binding</keyword>
<dbReference type="SUPFAM" id="SSF81660">
    <property type="entry name" value="Metal cation-transporting ATPase, ATP-binding domain N"/>
    <property type="match status" value="1"/>
</dbReference>
<dbReference type="Pfam" id="PF00702">
    <property type="entry name" value="Hydrolase"/>
    <property type="match status" value="1"/>
</dbReference>
<evidence type="ECO:0000256" key="15">
    <source>
        <dbReference type="RuleBase" id="RU362081"/>
    </source>
</evidence>
<dbReference type="Gene3D" id="3.40.50.1000">
    <property type="entry name" value="HAD superfamily/HAD-like"/>
    <property type="match status" value="1"/>
</dbReference>
<evidence type="ECO:0000256" key="11">
    <source>
        <dbReference type="ARBA" id="ARBA00022967"/>
    </source>
</evidence>
<keyword evidence="12 15" id="KW-1133">Transmembrane helix</keyword>
<dbReference type="PANTHER" id="PTHR43520">
    <property type="entry name" value="ATP7, ISOFORM B"/>
    <property type="match status" value="1"/>
</dbReference>
<dbReference type="SUPFAM" id="SSF81653">
    <property type="entry name" value="Calcium ATPase, transduction domain A"/>
    <property type="match status" value="1"/>
</dbReference>
<name>A0A4Q9GWA0_9BURK</name>
<feature type="domain" description="HMA" evidence="17">
    <location>
        <begin position="119"/>
        <end position="185"/>
    </location>
</feature>
<feature type="transmembrane region" description="Helical" evidence="15">
    <location>
        <begin position="832"/>
        <end position="848"/>
    </location>
</feature>
<evidence type="ECO:0000256" key="9">
    <source>
        <dbReference type="ARBA" id="ARBA00022840"/>
    </source>
</evidence>
<keyword evidence="8 15" id="KW-0547">Nucleotide-binding</keyword>
<dbReference type="GO" id="GO:0043682">
    <property type="term" value="F:P-type divalent copper transporter activity"/>
    <property type="evidence" value="ECO:0007669"/>
    <property type="project" value="TreeGrafter"/>
</dbReference>
<dbReference type="InterPro" id="IPR059000">
    <property type="entry name" value="ATPase_P-type_domA"/>
</dbReference>
<evidence type="ECO:0000256" key="14">
    <source>
        <dbReference type="ARBA" id="ARBA00023136"/>
    </source>
</evidence>
<dbReference type="Gene3D" id="2.70.150.10">
    <property type="entry name" value="Calcium-transporting ATPase, cytoplasmic transduction domain A"/>
    <property type="match status" value="1"/>
</dbReference>
<dbReference type="Gene3D" id="3.40.1110.10">
    <property type="entry name" value="Calcium-transporting ATPase, cytoplasmic domain N"/>
    <property type="match status" value="1"/>
</dbReference>
<evidence type="ECO:0000256" key="3">
    <source>
        <dbReference type="ARBA" id="ARBA00022448"/>
    </source>
</evidence>
<dbReference type="Pfam" id="PF00122">
    <property type="entry name" value="E1-E2_ATPase"/>
    <property type="match status" value="1"/>
</dbReference>
<evidence type="ECO:0000256" key="10">
    <source>
        <dbReference type="ARBA" id="ARBA00022842"/>
    </source>
</evidence>
<dbReference type="InterPro" id="IPR018303">
    <property type="entry name" value="ATPase_P-typ_P_site"/>
</dbReference>
<dbReference type="OrthoDB" id="8552908at2"/>
<protein>
    <submittedName>
        <fullName evidence="18">Cation-translocating P-type ATPase</fullName>
    </submittedName>
</protein>
<evidence type="ECO:0000256" key="12">
    <source>
        <dbReference type="ARBA" id="ARBA00022989"/>
    </source>
</evidence>
<evidence type="ECO:0000256" key="16">
    <source>
        <dbReference type="SAM" id="SignalP"/>
    </source>
</evidence>
<keyword evidence="16" id="KW-0732">Signal</keyword>
<keyword evidence="9 15" id="KW-0067">ATP-binding</keyword>
<comment type="subcellular location">
    <subcellularLocation>
        <location evidence="1">Cell membrane</location>
        <topology evidence="1">Multi-pass membrane protein</topology>
    </subcellularLocation>
</comment>
<dbReference type="GO" id="GO:0055070">
    <property type="term" value="P:copper ion homeostasis"/>
    <property type="evidence" value="ECO:0007669"/>
    <property type="project" value="TreeGrafter"/>
</dbReference>
<dbReference type="AlphaFoldDB" id="A0A4Q9GWA0"/>
<proteinExistence type="inferred from homology"/>
<feature type="transmembrane region" description="Helical" evidence="15">
    <location>
        <begin position="278"/>
        <end position="298"/>
    </location>
</feature>
<evidence type="ECO:0000256" key="8">
    <source>
        <dbReference type="ARBA" id="ARBA00022741"/>
    </source>
</evidence>
<dbReference type="InterPro" id="IPR036412">
    <property type="entry name" value="HAD-like_sf"/>
</dbReference>
<evidence type="ECO:0000256" key="7">
    <source>
        <dbReference type="ARBA" id="ARBA00022723"/>
    </source>
</evidence>
<keyword evidence="6 15" id="KW-0812">Transmembrane</keyword>
<sequence>MGACACAGLLALPSTSAPVSARAASTVRPGVIRSCNTICPFSVDLHRASVCPGALHSPAPPSWGCLQMSFNAQTAPLDDRRPAALPPVAPLKPQQVAGLNDPAILRQCQVGPVTTSGAVPIGLGLSGMYCAACALTIESAIRAVPGVSEVQVQGATQRARLHIDPQQVKLADLVAAIRSVGYQAWPDGSALAQNVRQHAQRQLVWRLSVAAFCMMQVMMISTAQYVAGPDEIPPDIWRLLNWGSWVLSLPVMAFSCGPFFSGAWAALRQGRMAMDTPVAIGIVAMFVVSTGVTMGQTAWFGEDVYFDSLTMFVSFLLCGRWLEARARERVTRSLEALCNRLPESVERSQAAADVPDAELHAHGVQSVALSALQPGDRVRVAAGQAFPGDGLVVWGHTEADESMLTGECRPVPKQVGHLLVAGSLNVGSPVWCRIERLGVDTRYQQIVDLVHQALTERPGWLRTADRFAGPFLYVVIALALLGALAWQWIDPSKSVWVAVSVLVVTCPCAFSLAAPSALLAAAGALARQGVLVRRLEAVETLASVSQVWFDKTGTLTESALTPQQLWFNGQVLPVEQPRAPALHALLRSARSLAALSAHPVAQSLVAGFAEEPPEGAAVAVMNWHEVVESPGLGLQALDPAGHVWRLGSASWVLSSAEGGAEASHPGLAWPQGRVWVARWPAGEGVSGRPVEVLGVAMDEKTREAAMPALDGLRALGLQVAVLSGDLKERVVAFAQRLGGSPPVWVAGAAVGPEGKLQALQRAQSEKQVVAVVGDGINDAPVLAQAHVSFALDQGAPLAQAQADFIVLGGRLAGVPVAVSTARQALRIVRQNLAWAAAYNFVCIPLALMGYLPPWLAGIGMALSSLGVMLNALRLNRFASPDTR</sequence>
<feature type="transmembrane region" description="Helical" evidence="15">
    <location>
        <begin position="203"/>
        <end position="225"/>
    </location>
</feature>
<keyword evidence="11" id="KW-1278">Translocase</keyword>
<dbReference type="InterPro" id="IPR027256">
    <property type="entry name" value="P-typ_ATPase_IB"/>
</dbReference>
<evidence type="ECO:0000256" key="5">
    <source>
        <dbReference type="ARBA" id="ARBA00022553"/>
    </source>
</evidence>
<feature type="transmembrane region" description="Helical" evidence="15">
    <location>
        <begin position="245"/>
        <end position="266"/>
    </location>
</feature>
<dbReference type="SUPFAM" id="SSF81665">
    <property type="entry name" value="Calcium ATPase, transmembrane domain M"/>
    <property type="match status" value="1"/>
</dbReference>
<dbReference type="GO" id="GO:0005507">
    <property type="term" value="F:copper ion binding"/>
    <property type="evidence" value="ECO:0007669"/>
    <property type="project" value="TreeGrafter"/>
</dbReference>
<comment type="similarity">
    <text evidence="2 15">Belongs to the cation transport ATPase (P-type) (TC 3.A.3) family. Type IB subfamily.</text>
</comment>
<keyword evidence="4 15" id="KW-1003">Cell membrane</keyword>
<comment type="caution">
    <text evidence="18">The sequence shown here is derived from an EMBL/GenBank/DDBJ whole genome shotgun (WGS) entry which is preliminary data.</text>
</comment>
<feature type="chain" id="PRO_5020902980" evidence="16">
    <location>
        <begin position="24"/>
        <end position="883"/>
    </location>
</feature>
<dbReference type="CDD" id="cd00371">
    <property type="entry name" value="HMA"/>
    <property type="match status" value="1"/>
</dbReference>
<dbReference type="PANTHER" id="PTHR43520:SF5">
    <property type="entry name" value="CATION-TRANSPORTING P-TYPE ATPASE-RELATED"/>
    <property type="match status" value="1"/>
</dbReference>
<dbReference type="SUPFAM" id="SSF56784">
    <property type="entry name" value="HAD-like"/>
    <property type="match status" value="1"/>
</dbReference>
<dbReference type="SUPFAM" id="SSF55008">
    <property type="entry name" value="HMA, heavy metal-associated domain"/>
    <property type="match status" value="1"/>
</dbReference>
<dbReference type="NCBIfam" id="TIGR01494">
    <property type="entry name" value="ATPase_P-type"/>
    <property type="match status" value="2"/>
</dbReference>
<feature type="transmembrane region" description="Helical" evidence="15">
    <location>
        <begin position="854"/>
        <end position="874"/>
    </location>
</feature>